<dbReference type="Pfam" id="PF14559">
    <property type="entry name" value="TPR_19"/>
    <property type="match status" value="2"/>
</dbReference>
<dbReference type="InterPro" id="IPR011990">
    <property type="entry name" value="TPR-like_helical_dom_sf"/>
</dbReference>
<dbReference type="RefSeq" id="WP_083048459.1">
    <property type="nucleotide sequence ID" value="NZ_MWQY01000003.1"/>
</dbReference>
<dbReference type="SUPFAM" id="SSF48452">
    <property type="entry name" value="TPR-like"/>
    <property type="match status" value="1"/>
</dbReference>
<dbReference type="InterPro" id="IPR019734">
    <property type="entry name" value="TPR_rpt"/>
</dbReference>
<feature type="repeat" description="TPR" evidence="1">
    <location>
        <begin position="180"/>
        <end position="213"/>
    </location>
</feature>
<dbReference type="SMART" id="SM00028">
    <property type="entry name" value="TPR"/>
    <property type="match status" value="9"/>
</dbReference>
<dbReference type="EMBL" id="MWQY01000003">
    <property type="protein sequence ID" value="ORC37311.1"/>
    <property type="molecule type" value="Genomic_DNA"/>
</dbReference>
<organism evidence="2 3">
    <name type="scientific">Marispirochaeta aestuarii</name>
    <dbReference type="NCBI Taxonomy" id="1963862"/>
    <lineage>
        <taxon>Bacteria</taxon>
        <taxon>Pseudomonadati</taxon>
        <taxon>Spirochaetota</taxon>
        <taxon>Spirochaetia</taxon>
        <taxon>Spirochaetales</taxon>
        <taxon>Spirochaetaceae</taxon>
        <taxon>Marispirochaeta</taxon>
    </lineage>
</organism>
<feature type="repeat" description="TPR" evidence="1">
    <location>
        <begin position="105"/>
        <end position="138"/>
    </location>
</feature>
<accession>A0A1Y1S1F9</accession>
<dbReference type="PANTHER" id="PTHR12558:SF47">
    <property type="entry name" value="LIPOPOLYSACCHARIDE ASSEMBLY PROTEIN B"/>
    <property type="match status" value="1"/>
</dbReference>
<name>A0A1Y1S1F9_9SPIO</name>
<proteinExistence type="predicted"/>
<feature type="repeat" description="TPR" evidence="1">
    <location>
        <begin position="391"/>
        <end position="424"/>
    </location>
</feature>
<dbReference type="SUPFAM" id="SSF81901">
    <property type="entry name" value="HCP-like"/>
    <property type="match status" value="1"/>
</dbReference>
<feature type="repeat" description="TPR" evidence="1">
    <location>
        <begin position="562"/>
        <end position="595"/>
    </location>
</feature>
<keyword evidence="1" id="KW-0802">TPR repeat</keyword>
<feature type="repeat" description="TPR" evidence="1">
    <location>
        <begin position="288"/>
        <end position="321"/>
    </location>
</feature>
<dbReference type="OrthoDB" id="355756at2"/>
<protein>
    <submittedName>
        <fullName evidence="2">Uncharacterized protein</fullName>
    </submittedName>
</protein>
<keyword evidence="3" id="KW-1185">Reference proteome</keyword>
<dbReference type="Pfam" id="PF13181">
    <property type="entry name" value="TPR_8"/>
    <property type="match status" value="2"/>
</dbReference>
<evidence type="ECO:0000256" key="1">
    <source>
        <dbReference type="PROSITE-ProRule" id="PRU00339"/>
    </source>
</evidence>
<dbReference type="AlphaFoldDB" id="A0A1Y1S1F9"/>
<comment type="caution">
    <text evidence="2">The sequence shown here is derived from an EMBL/GenBank/DDBJ whole genome shotgun (WGS) entry which is preliminary data.</text>
</comment>
<dbReference type="STRING" id="1963862.B4O97_03725"/>
<dbReference type="PROSITE" id="PS50005">
    <property type="entry name" value="TPR"/>
    <property type="match status" value="5"/>
</dbReference>
<reference evidence="2 3" key="1">
    <citation type="submission" date="2017-03" db="EMBL/GenBank/DDBJ databases">
        <title>Draft Genome sequence of Marispirochaeta sp. strain JC444.</title>
        <authorList>
            <person name="Shivani Y."/>
            <person name="Subhash Y."/>
            <person name="Sasikala C."/>
            <person name="Ramana C."/>
        </authorList>
    </citation>
    <scope>NUCLEOTIDE SEQUENCE [LARGE SCALE GENOMIC DNA]</scope>
    <source>
        <strain evidence="2 3">JC444</strain>
    </source>
</reference>
<dbReference type="Pfam" id="PF13432">
    <property type="entry name" value="TPR_16"/>
    <property type="match status" value="3"/>
</dbReference>
<dbReference type="Proteomes" id="UP000192343">
    <property type="component" value="Unassembled WGS sequence"/>
</dbReference>
<sequence>MQKYEELLRKAVEAGKRRDYSESIRLLTRIVTEFEGLPDAYLYLGRSYHALKDYNKAVIFLSYYRRKKPRSSAGDFFLGRAYLAAGASSRAIPLLKRASRHSSNIKPLILLGMAYLRARRFEEAVHYLGQAVEKAPDNRRLYVGYLNALLIYGLRRFNAEDLETAGQVLEFLEGLDLNSVTVYLYLAKILREQGEHARAVEYYRKAAELEQNDELIRLQLADSLFSCGRVDEARDILREIRHILPEGEGFSLGQENVEPLLAVKNFQNQDFRKAVFHGCRSLKIRRDADMHLLVGEAYRNTGNLDLAENHFNQVLKGNPGSGEARMGLAMIAWQRGNWTQVISRLEGLVGNSQYGDLAGYYITLSRCRLDYPAGELLDEVREEVRRSGPDPYILCALADQYIRAGHTDLAVKWYRKALILNENHTPAMEGLITCFQNSGDTGELIALYREILDREPDNRELRVQLIDLLYTDQHYAQAAQEAEFLLGTGNLDVRLQRLLAICYRKTRRYRDAAIIYRELLREEPENEVFLRSLLFSLDKCRRRKQAIQLLEGALSYLKKPSSSLKLIHGVLLHKEGDTEAAMTAFRSAMELDPRDWRPYHNIGKIYKDRGLSSFADKFIKKAQELKEL</sequence>
<dbReference type="PANTHER" id="PTHR12558">
    <property type="entry name" value="CELL DIVISION CYCLE 16,23,27"/>
    <property type="match status" value="1"/>
</dbReference>
<gene>
    <name evidence="2" type="ORF">B4O97_03725</name>
</gene>
<evidence type="ECO:0000313" key="3">
    <source>
        <dbReference type="Proteomes" id="UP000192343"/>
    </source>
</evidence>
<evidence type="ECO:0000313" key="2">
    <source>
        <dbReference type="EMBL" id="ORC37311.1"/>
    </source>
</evidence>
<dbReference type="Gene3D" id="1.25.40.10">
    <property type="entry name" value="Tetratricopeptide repeat domain"/>
    <property type="match status" value="5"/>
</dbReference>